<name>A0A0H3ZS68_9VIBR</name>
<organism evidence="2">
    <name type="scientific">Vibrio sp. 1F_97</name>
    <dbReference type="NCBI Taxonomy" id="1652827"/>
    <lineage>
        <taxon>Bacteria</taxon>
        <taxon>Pseudomonadati</taxon>
        <taxon>Pseudomonadota</taxon>
        <taxon>Gammaproteobacteria</taxon>
        <taxon>Vibrionales</taxon>
        <taxon>Vibrionaceae</taxon>
        <taxon>Vibrio</taxon>
    </lineage>
</organism>
<evidence type="ECO:0000313" key="2">
    <source>
        <dbReference type="EMBL" id="AKN37312.1"/>
    </source>
</evidence>
<proteinExistence type="predicted"/>
<reference evidence="2" key="1">
    <citation type="journal article" date="2015" name="MBio">
        <title>Eco-Evolutionary Dynamics of Episomes among Ecologically Cohesive Bacterial Populations.</title>
        <authorList>
            <person name="Xue H."/>
            <person name="Cordero O.X."/>
            <person name="Camas F.M."/>
            <person name="Trimble W."/>
            <person name="Meyer F."/>
            <person name="Guglielmini J."/>
            <person name="Rocha E.P."/>
            <person name="Polz M.F."/>
        </authorList>
    </citation>
    <scope>NUCLEOTIDE SEQUENCE</scope>
    <source>
        <strain evidence="2">1F_97</strain>
    </source>
</reference>
<feature type="coiled-coil region" evidence="1">
    <location>
        <begin position="31"/>
        <end position="89"/>
    </location>
</feature>
<sequence>MVTQNLKTVVTLGGTVDGSFNKIGSAFNESMGKATKTVKELEREQGKLTKEIRKSKLAGADVSLLTRRYKQLGDELDDARSKAEAFDEASDLGKRLGGIATAGAAAVGTIWATTTAITGLMTVTNQNTATMVGMAEAYDMSIDRFKAWDGVAQQAGLSGEHIGDMIEELSNKFGEFKSLGEQSSVADVFGALGIDAAMMDGMAAADQFEFIMKRLEGVTDKQQAASLADMLFGGEGNKVTTYIRNTGKSLNELLDEQRQFNLLTDEGASGAVAYGQSFKNLKSVISSAWQEISGIVGGEMAGDIQELGSTVSKYVKENKEEVVGTLKSMVYGAKDFAVAVWNVGAMVNRVVQIFGGWETVGMAVASLLAGKLVMGLGSMIATGYQAVKAIGAMKVGMAGFNAVMAANPIGLAVAAVGALIFAGIELYQNWDAVTAWFSETLTWFKTEFPATFNVIKTLFDWSPLGMIINNWEPITGFFSDMWGGITGIFDAGLAKVSGIWDTVSGWMDSLKFWDSDSPAPEVKSYHQIQQEAAQSRAVTAINGSYPASKGNTVHQQVGEIKVYAAPGQSPAEVAQSVHSKLGGYQDSALYDLPEAG</sequence>
<dbReference type="AlphaFoldDB" id="A0A0H3ZS68"/>
<accession>A0A0H3ZS68</accession>
<dbReference type="EMBL" id="KP795532">
    <property type="protein sequence ID" value="AKN37312.1"/>
    <property type="molecule type" value="Genomic_DNA"/>
</dbReference>
<evidence type="ECO:0000256" key="1">
    <source>
        <dbReference type="SAM" id="Coils"/>
    </source>
</evidence>
<protein>
    <submittedName>
        <fullName evidence="2">Phage tail protein</fullName>
    </submittedName>
</protein>
<keyword evidence="1" id="KW-0175">Coiled coil</keyword>